<dbReference type="InterPro" id="IPR036291">
    <property type="entry name" value="NAD(P)-bd_dom_sf"/>
</dbReference>
<dbReference type="PANTHER" id="PTHR43355">
    <property type="entry name" value="FLAVIN REDUCTASE (NADPH)"/>
    <property type="match status" value="1"/>
</dbReference>
<sequence length="226" mass="24324">MHFLILGGSGRTGRLVIEEALQRGHTITALVRDASSLAAREGLTVTTGTPLSQSDIEDAIKASRDVPSAVIVTLNSLRASDNPFSAPVSPPLMMTDCNVNAMAAMSKFGIRKLVVLQAIGTAASRRNVFWPMRLVMNYSGMRRGMDDHDATDREVRARGALDLDFGFVMVRPVMLVEGEKKPLRFWGDDGDGAGCMPSVTRTSVAGFLLDVAETDERNGSTPVISN</sequence>
<gene>
    <name evidence="3" type="ORF">PVAG01_07698</name>
</gene>
<evidence type="ECO:0000313" key="3">
    <source>
        <dbReference type="EMBL" id="KAL3421253.1"/>
    </source>
</evidence>
<organism evidence="3 4">
    <name type="scientific">Phlyctema vagabunda</name>
    <dbReference type="NCBI Taxonomy" id="108571"/>
    <lineage>
        <taxon>Eukaryota</taxon>
        <taxon>Fungi</taxon>
        <taxon>Dikarya</taxon>
        <taxon>Ascomycota</taxon>
        <taxon>Pezizomycotina</taxon>
        <taxon>Leotiomycetes</taxon>
        <taxon>Helotiales</taxon>
        <taxon>Dermateaceae</taxon>
        <taxon>Phlyctema</taxon>
    </lineage>
</organism>
<dbReference type="SUPFAM" id="SSF51735">
    <property type="entry name" value="NAD(P)-binding Rossmann-fold domains"/>
    <property type="match status" value="1"/>
</dbReference>
<accession>A0ABR4PD75</accession>
<comment type="similarity">
    <text evidence="1">Belongs to the avfA family.</text>
</comment>
<dbReference type="Gene3D" id="3.40.50.720">
    <property type="entry name" value="NAD(P)-binding Rossmann-like Domain"/>
    <property type="match status" value="1"/>
</dbReference>
<dbReference type="PANTHER" id="PTHR43355:SF2">
    <property type="entry name" value="FLAVIN REDUCTASE (NADPH)"/>
    <property type="match status" value="1"/>
</dbReference>
<keyword evidence="4" id="KW-1185">Reference proteome</keyword>
<feature type="domain" description="NAD(P)-binding" evidence="2">
    <location>
        <begin position="7"/>
        <end position="213"/>
    </location>
</feature>
<evidence type="ECO:0000259" key="2">
    <source>
        <dbReference type="Pfam" id="PF13460"/>
    </source>
</evidence>
<protein>
    <recommendedName>
        <fullName evidence="2">NAD(P)-binding domain-containing protein</fullName>
    </recommendedName>
</protein>
<proteinExistence type="inferred from homology"/>
<evidence type="ECO:0000313" key="4">
    <source>
        <dbReference type="Proteomes" id="UP001629113"/>
    </source>
</evidence>
<dbReference type="Proteomes" id="UP001629113">
    <property type="component" value="Unassembled WGS sequence"/>
</dbReference>
<comment type="caution">
    <text evidence="3">The sequence shown here is derived from an EMBL/GenBank/DDBJ whole genome shotgun (WGS) entry which is preliminary data.</text>
</comment>
<dbReference type="EMBL" id="JBFCZG010000006">
    <property type="protein sequence ID" value="KAL3421253.1"/>
    <property type="molecule type" value="Genomic_DNA"/>
</dbReference>
<dbReference type="InterPro" id="IPR016040">
    <property type="entry name" value="NAD(P)-bd_dom"/>
</dbReference>
<reference evidence="3 4" key="1">
    <citation type="submission" date="2024-06" db="EMBL/GenBank/DDBJ databases">
        <title>Complete genome of Phlyctema vagabunda strain 19-DSS-EL-015.</title>
        <authorList>
            <person name="Fiorenzani C."/>
        </authorList>
    </citation>
    <scope>NUCLEOTIDE SEQUENCE [LARGE SCALE GENOMIC DNA]</scope>
    <source>
        <strain evidence="3 4">19-DSS-EL-015</strain>
    </source>
</reference>
<evidence type="ECO:0000256" key="1">
    <source>
        <dbReference type="ARBA" id="ARBA00038376"/>
    </source>
</evidence>
<name>A0ABR4PD75_9HELO</name>
<dbReference type="InterPro" id="IPR051606">
    <property type="entry name" value="Polyketide_Oxido-like"/>
</dbReference>
<dbReference type="Pfam" id="PF13460">
    <property type="entry name" value="NAD_binding_10"/>
    <property type="match status" value="1"/>
</dbReference>